<name>B6SU65_MAIZE</name>
<dbReference type="Gene3D" id="1.20.120.1630">
    <property type="match status" value="1"/>
</dbReference>
<protein>
    <submittedName>
        <fullName evidence="8">3-oxo-5-alpha-steroid 4-dehydrogenase 2</fullName>
    </submittedName>
</protein>
<evidence type="ECO:0000256" key="5">
    <source>
        <dbReference type="ARBA" id="ARBA00023136"/>
    </source>
</evidence>
<feature type="transmembrane region" description="Helical" evidence="6">
    <location>
        <begin position="235"/>
        <end position="254"/>
    </location>
</feature>
<comment type="subcellular location">
    <subcellularLocation>
        <location evidence="1">Membrane</location>
        <topology evidence="1">Multi-pass membrane protein</topology>
    </subcellularLocation>
</comment>
<evidence type="ECO:0000256" key="1">
    <source>
        <dbReference type="ARBA" id="ARBA00004141"/>
    </source>
</evidence>
<keyword evidence="5 6" id="KW-0472">Membrane</keyword>
<evidence type="ECO:0000313" key="8">
    <source>
        <dbReference type="EMBL" id="ACG28398.1"/>
    </source>
</evidence>
<evidence type="ECO:0000256" key="3">
    <source>
        <dbReference type="ARBA" id="ARBA00022692"/>
    </source>
</evidence>
<evidence type="ECO:0000256" key="4">
    <source>
        <dbReference type="ARBA" id="ARBA00022989"/>
    </source>
</evidence>
<dbReference type="EMBL" id="EU956280">
    <property type="protein sequence ID" value="ACG28398.1"/>
    <property type="molecule type" value="mRNA"/>
</dbReference>
<dbReference type="Pfam" id="PF02544">
    <property type="entry name" value="Steroid_dh"/>
    <property type="match status" value="1"/>
</dbReference>
<dbReference type="PROSITE" id="PS50244">
    <property type="entry name" value="S5A_REDUCTASE"/>
    <property type="match status" value="1"/>
</dbReference>
<comment type="similarity">
    <text evidence="2">Belongs to the steroid 5-alpha reductase family.</text>
</comment>
<dbReference type="PANTHER" id="PTHR10556">
    <property type="entry name" value="3-OXO-5-ALPHA-STEROID 4-DEHYDROGENASE"/>
    <property type="match status" value="1"/>
</dbReference>
<keyword evidence="4 6" id="KW-1133">Transmembrane helix</keyword>
<accession>B6SU65</accession>
<dbReference type="FunFam" id="1.20.120.1630:FF:000017">
    <property type="entry name" value="3-oxo-5-alpha-steroid 4-dehydrogenase family protein"/>
    <property type="match status" value="1"/>
</dbReference>
<dbReference type="GO" id="GO:0016020">
    <property type="term" value="C:membrane"/>
    <property type="evidence" value="ECO:0007669"/>
    <property type="project" value="UniProtKB-SubCell"/>
</dbReference>
<dbReference type="InterPro" id="IPR039357">
    <property type="entry name" value="SRD5A/TECR"/>
</dbReference>
<feature type="transmembrane region" description="Helical" evidence="6">
    <location>
        <begin position="20"/>
        <end position="42"/>
    </location>
</feature>
<dbReference type="GO" id="GO:0006629">
    <property type="term" value="P:lipid metabolic process"/>
    <property type="evidence" value="ECO:0007669"/>
    <property type="project" value="InterPro"/>
</dbReference>
<proteinExistence type="evidence at transcript level"/>
<dbReference type="AlphaFoldDB" id="B6SU65"/>
<organism evidence="8">
    <name type="scientific">Zea mays</name>
    <name type="common">Maize</name>
    <dbReference type="NCBI Taxonomy" id="4577"/>
    <lineage>
        <taxon>Eukaryota</taxon>
        <taxon>Viridiplantae</taxon>
        <taxon>Streptophyta</taxon>
        <taxon>Embryophyta</taxon>
        <taxon>Tracheophyta</taxon>
        <taxon>Spermatophyta</taxon>
        <taxon>Magnoliopsida</taxon>
        <taxon>Liliopsida</taxon>
        <taxon>Poales</taxon>
        <taxon>Poaceae</taxon>
        <taxon>PACMAD clade</taxon>
        <taxon>Panicoideae</taxon>
        <taxon>Andropogonodae</taxon>
        <taxon>Andropogoneae</taxon>
        <taxon>Tripsacinae</taxon>
        <taxon>Zea</taxon>
    </lineage>
</organism>
<reference evidence="8" key="1">
    <citation type="journal article" date="2009" name="Plant Mol. Biol.">
        <title>Insights into corn genes derived from large-scale cDNA sequencing.</title>
        <authorList>
            <person name="Alexandrov N.N."/>
            <person name="Brover V.V."/>
            <person name="Freidin S."/>
            <person name="Troukhan M.E."/>
            <person name="Tatarinova T.V."/>
            <person name="Zhang H."/>
            <person name="Swaller T.J."/>
            <person name="Lu Y.P."/>
            <person name="Bouck J."/>
            <person name="Flavell R.B."/>
            <person name="Feldmann K.A."/>
        </authorList>
    </citation>
    <scope>NUCLEOTIDE SEQUENCE</scope>
</reference>
<evidence type="ECO:0000259" key="7">
    <source>
        <dbReference type="Pfam" id="PF02544"/>
    </source>
</evidence>
<sequence>MMWPPSTTPWLPFLYPAPASAYVAAMSAVSFVSMANAGLAELRGDHMPYSKFWHAVAGAAGGDTRQQGGMPLLRSRDGMLLAYAPALLAAAASFAVPGAVEGARAELLSAALAAHFLKRVLEVLCVHRYSGSMPLGTAATISCSYLVSTATMVYAQHLSRGLPDPAVDLLCPGVLVFAVGLAGNLYHHRLLSGLRADDGTGYKVPRGGLFGLVACPHYLFEILAFFGFAMISQTLYALAVATGTAAYLAGRSCATRRWYRSKFQDFPPRIKALIPYVL</sequence>
<feature type="transmembrane region" description="Helical" evidence="6">
    <location>
        <begin position="207"/>
        <end position="229"/>
    </location>
</feature>
<feature type="transmembrane region" description="Helical" evidence="6">
    <location>
        <begin position="80"/>
        <end position="99"/>
    </location>
</feature>
<dbReference type="InterPro" id="IPR001104">
    <property type="entry name" value="3-oxo-5_a-steroid_4-DH_C"/>
</dbReference>
<dbReference type="GO" id="GO:0016627">
    <property type="term" value="F:oxidoreductase activity, acting on the CH-CH group of donors"/>
    <property type="evidence" value="ECO:0007669"/>
    <property type="project" value="InterPro"/>
</dbReference>
<evidence type="ECO:0000256" key="2">
    <source>
        <dbReference type="ARBA" id="ARBA00007742"/>
    </source>
</evidence>
<feature type="transmembrane region" description="Helical" evidence="6">
    <location>
        <begin position="166"/>
        <end position="186"/>
    </location>
</feature>
<evidence type="ECO:0000256" key="6">
    <source>
        <dbReference type="SAM" id="Phobius"/>
    </source>
</evidence>
<dbReference type="PANTHER" id="PTHR10556:SF35">
    <property type="entry name" value="3-OXO-5-ALPHA-STEROID 4-DEHYDROGENASE FAMILY PROTEIN"/>
    <property type="match status" value="1"/>
</dbReference>
<keyword evidence="3 6" id="KW-0812">Transmembrane</keyword>
<feature type="domain" description="3-oxo-5-alpha-steroid 4-dehydrogenase C-terminal" evidence="7">
    <location>
        <begin position="170"/>
        <end position="278"/>
    </location>
</feature>